<dbReference type="InterPro" id="IPR032675">
    <property type="entry name" value="LRR_dom_sf"/>
</dbReference>
<organism evidence="2">
    <name type="scientific">Picochlorum oklahomense</name>
    <dbReference type="NCBI Taxonomy" id="249345"/>
    <lineage>
        <taxon>Eukaryota</taxon>
        <taxon>Viridiplantae</taxon>
        <taxon>Chlorophyta</taxon>
        <taxon>core chlorophytes</taxon>
        <taxon>Trebouxiophyceae</taxon>
        <taxon>Trebouxiophyceae incertae sedis</taxon>
        <taxon>Picochlorum</taxon>
    </lineage>
</organism>
<evidence type="ECO:0000313" key="2">
    <source>
        <dbReference type="EMBL" id="CAD8927778.1"/>
    </source>
</evidence>
<dbReference type="SMART" id="SM00367">
    <property type="entry name" value="LRR_CC"/>
    <property type="match status" value="3"/>
</dbReference>
<comment type="subcellular location">
    <subcellularLocation>
        <location evidence="1">Cytoplasm</location>
        <location evidence="1">Cytoskeleton</location>
        <location evidence="1">Cilium axoneme</location>
    </subcellularLocation>
</comment>
<dbReference type="GO" id="GO:0005930">
    <property type="term" value="C:axoneme"/>
    <property type="evidence" value="ECO:0007669"/>
    <property type="project" value="UniProtKB-SubCell"/>
</dbReference>
<dbReference type="Gene3D" id="3.80.10.10">
    <property type="entry name" value="Ribonuclease Inhibitor"/>
    <property type="match status" value="2"/>
</dbReference>
<proteinExistence type="predicted"/>
<protein>
    <recommendedName>
        <fullName evidence="3">F-box domain-containing protein</fullName>
    </recommendedName>
</protein>
<dbReference type="InterPro" id="IPR036047">
    <property type="entry name" value="F-box-like_dom_sf"/>
</dbReference>
<name>A0A7S1CUE6_9CHLO</name>
<accession>A0A7S1CUE6</accession>
<evidence type="ECO:0000256" key="1">
    <source>
        <dbReference type="ARBA" id="ARBA00004430"/>
    </source>
</evidence>
<dbReference type="SUPFAM" id="SSF81383">
    <property type="entry name" value="F-box domain"/>
    <property type="match status" value="1"/>
</dbReference>
<dbReference type="PANTHER" id="PTHR13318">
    <property type="entry name" value="PARTNER OF PAIRED, ISOFORM B-RELATED"/>
    <property type="match status" value="1"/>
</dbReference>
<dbReference type="AlphaFoldDB" id="A0A7S1CUE6"/>
<dbReference type="InterPro" id="IPR006553">
    <property type="entry name" value="Leu-rich_rpt_Cys-con_subtyp"/>
</dbReference>
<dbReference type="EMBL" id="HBFV01000214">
    <property type="protein sequence ID" value="CAD8927778.1"/>
    <property type="molecule type" value="Transcribed_RNA"/>
</dbReference>
<sequence>MDRGMVEATLHRNHGDLEKCVLELSLEQHRGILTKSRESSGPDRESQWDVLPHDCKDVVFSFLSTIDKARAAGTSREFLQRSKMANWASQIACPRDARLGAVRGMVRAFMNSNRLKVDYNTVASSDPLDFYEAIKHGQDDRWATISEDDDPTDIETVLISGSKDFNTDELSCLLNQLVYIKQLSLKNCENIADTDVQILAGYRALSGRTEYELDEMYVSLDTLDLIGSKISSKGLEELISCRSAPQGLLFLDVSHSKKLTHLTPPRPGSFLRRINAKCCSSIETVDLVVHDRCRLTELNLSDCRNLKEVNIHAGRLRSLNLSGCRSLRSVSLNTPTLNSLKAAKCRRLQILGADIQKLQCPKLKHLSLNACREIQDEGLNLFLRNLKLESLNVGGCIRLTQVAVAFQEVENCTFDAYGCGNLKALEIRCQVALQQIVLKGCSNLEKPIIVGPSPKEMMM</sequence>
<reference evidence="2" key="1">
    <citation type="submission" date="2021-01" db="EMBL/GenBank/DDBJ databases">
        <authorList>
            <person name="Corre E."/>
            <person name="Pelletier E."/>
            <person name="Niang G."/>
            <person name="Scheremetjew M."/>
            <person name="Finn R."/>
            <person name="Kale V."/>
            <person name="Holt S."/>
            <person name="Cochrane G."/>
            <person name="Meng A."/>
            <person name="Brown T."/>
            <person name="Cohen L."/>
        </authorList>
    </citation>
    <scope>NUCLEOTIDE SEQUENCE</scope>
    <source>
        <strain evidence="2">CCMP2329</strain>
    </source>
</reference>
<gene>
    <name evidence="2" type="ORF">POKL1161_LOCUS131</name>
</gene>
<evidence type="ECO:0008006" key="3">
    <source>
        <dbReference type="Google" id="ProtNLM"/>
    </source>
</evidence>
<dbReference type="GO" id="GO:0031146">
    <property type="term" value="P:SCF-dependent proteasomal ubiquitin-dependent protein catabolic process"/>
    <property type="evidence" value="ECO:0007669"/>
    <property type="project" value="TreeGrafter"/>
</dbReference>
<dbReference type="GO" id="GO:0019005">
    <property type="term" value="C:SCF ubiquitin ligase complex"/>
    <property type="evidence" value="ECO:0007669"/>
    <property type="project" value="TreeGrafter"/>
</dbReference>
<dbReference type="SUPFAM" id="SSF52047">
    <property type="entry name" value="RNI-like"/>
    <property type="match status" value="1"/>
</dbReference>